<feature type="region of interest" description="Disordered" evidence="1">
    <location>
        <begin position="209"/>
        <end position="234"/>
    </location>
</feature>
<reference evidence="4" key="3">
    <citation type="submission" date="2024-09" db="EMBL/GenBank/DDBJ databases">
        <authorList>
            <person name="Sun Q."/>
            <person name="Mori K."/>
        </authorList>
    </citation>
    <scope>NUCLEOTIDE SEQUENCE</scope>
    <source>
        <strain evidence="4">JCM 17695</strain>
    </source>
</reference>
<reference evidence="4" key="1">
    <citation type="journal article" date="2014" name="Int. J. Syst. Evol. Microbiol.">
        <title>Complete genome of a new Firmicutes species belonging to the dominant human colonic microbiota ('Ruminococcus bicirculans') reveals two chromosomes and a selective capacity to utilize plant glucans.</title>
        <authorList>
            <consortium name="NISC Comparative Sequencing Program"/>
            <person name="Wegmann U."/>
            <person name="Louis P."/>
            <person name="Goesmann A."/>
            <person name="Henrissat B."/>
            <person name="Duncan S.H."/>
            <person name="Flint H.J."/>
        </authorList>
    </citation>
    <scope>NUCLEOTIDE SEQUENCE</scope>
    <source>
        <strain evidence="4">JCM 17695</strain>
    </source>
</reference>
<comment type="caution">
    <text evidence="4">The sequence shown here is derived from an EMBL/GenBank/DDBJ whole genome shotgun (WGS) entry which is preliminary data.</text>
</comment>
<gene>
    <name evidence="2" type="ORF">ACFQV2_00085</name>
    <name evidence="3" type="ORF">ACFQV2_00235</name>
    <name evidence="4" type="ORF">ACFQV2_02275</name>
</gene>
<evidence type="ECO:0000313" key="2">
    <source>
        <dbReference type="EMBL" id="MFC7612304.1"/>
    </source>
</evidence>
<evidence type="ECO:0000313" key="3">
    <source>
        <dbReference type="EMBL" id="MFC7612333.1"/>
    </source>
</evidence>
<feature type="region of interest" description="Disordered" evidence="1">
    <location>
        <begin position="71"/>
        <end position="182"/>
    </location>
</feature>
<proteinExistence type="predicted"/>
<keyword evidence="5" id="KW-1185">Reference proteome</keyword>
<feature type="compositionally biased region" description="Low complexity" evidence="1">
    <location>
        <begin position="138"/>
        <end position="164"/>
    </location>
</feature>
<accession>A0ABW2TFX7</accession>
<dbReference type="Proteomes" id="UP001596512">
    <property type="component" value="Unassembled WGS sequence"/>
</dbReference>
<reference evidence="5" key="2">
    <citation type="journal article" date="2019" name="Int. J. Syst. Evol. Microbiol.">
        <title>The Global Catalogue of Microorganisms (GCM) 10K type strain sequencing project: providing services to taxonomists for standard genome sequencing and annotation.</title>
        <authorList>
            <consortium name="The Broad Institute Genomics Platform"/>
            <consortium name="The Broad Institute Genome Sequencing Center for Infectious Disease"/>
            <person name="Wu L."/>
            <person name="Ma J."/>
        </authorList>
    </citation>
    <scope>NUCLEOTIDE SEQUENCE [LARGE SCALE GENOMIC DNA]</scope>
    <source>
        <strain evidence="5">JCM 17695</strain>
    </source>
</reference>
<protein>
    <submittedName>
        <fullName evidence="4">Uncharacterized protein</fullName>
    </submittedName>
</protein>
<evidence type="ECO:0000313" key="4">
    <source>
        <dbReference type="EMBL" id="MFC7612650.1"/>
    </source>
</evidence>
<organism evidence="4 5">
    <name type="scientific">Actinokineospora soli</name>
    <dbReference type="NCBI Taxonomy" id="1048753"/>
    <lineage>
        <taxon>Bacteria</taxon>
        <taxon>Bacillati</taxon>
        <taxon>Actinomycetota</taxon>
        <taxon>Actinomycetes</taxon>
        <taxon>Pseudonocardiales</taxon>
        <taxon>Pseudonocardiaceae</taxon>
        <taxon>Actinokineospora</taxon>
    </lineage>
</organism>
<feature type="compositionally biased region" description="Basic and acidic residues" evidence="1">
    <location>
        <begin position="172"/>
        <end position="182"/>
    </location>
</feature>
<dbReference type="EMBL" id="JBHTEY010000004">
    <property type="protein sequence ID" value="MFC7612650.1"/>
    <property type="molecule type" value="Genomic_DNA"/>
</dbReference>
<dbReference type="EMBL" id="JBHTEY010000001">
    <property type="protein sequence ID" value="MFC7612304.1"/>
    <property type="molecule type" value="Genomic_DNA"/>
</dbReference>
<sequence length="234" mass="24207">MLAAGVSGLAQAVFLAGGDGPPLESVTHAAVPPDEVPKDVPAPLRFGVGAWPAIAAAIVAHLLFMLGEARTPSKPTQDAPAERADRPAAPPSASKHTASTGAERERLNAQRPVQPSNRPAVQPAAHSVQPAALPPAATPTTTEPAPSASAPVEQPQRPRVQPVPSDASSSPQKDRARAAAREHLRRTGHLPTVTALMDLADVSRGTAGTALQQLREQPADLHLVTPDENLRNSS</sequence>
<dbReference type="EMBL" id="JBHTEY010000001">
    <property type="protein sequence ID" value="MFC7612333.1"/>
    <property type="molecule type" value="Genomic_DNA"/>
</dbReference>
<evidence type="ECO:0000256" key="1">
    <source>
        <dbReference type="SAM" id="MobiDB-lite"/>
    </source>
</evidence>
<name>A0ABW2TFX7_9PSEU</name>
<evidence type="ECO:0000313" key="5">
    <source>
        <dbReference type="Proteomes" id="UP001596512"/>
    </source>
</evidence>